<dbReference type="PROSITE" id="PS51186">
    <property type="entry name" value="GNAT"/>
    <property type="match status" value="1"/>
</dbReference>
<dbReference type="InterPro" id="IPR024035">
    <property type="entry name" value="MSMEG_0567_GNAT"/>
</dbReference>
<keyword evidence="3" id="KW-0808">Transferase</keyword>
<dbReference type="GO" id="GO:0016747">
    <property type="term" value="F:acyltransferase activity, transferring groups other than amino-acyl groups"/>
    <property type="evidence" value="ECO:0007669"/>
    <property type="project" value="InterPro"/>
</dbReference>
<dbReference type="SUPFAM" id="SSF55729">
    <property type="entry name" value="Acyl-CoA N-acyltransferases (Nat)"/>
    <property type="match status" value="1"/>
</dbReference>
<accession>A0A368ZIC2</accession>
<evidence type="ECO:0000313" key="4">
    <source>
        <dbReference type="Proteomes" id="UP000253506"/>
    </source>
</evidence>
<proteinExistence type="predicted"/>
<name>A0A368ZIC2_9GAMM</name>
<evidence type="ECO:0000313" key="2">
    <source>
        <dbReference type="EMBL" id="QRV23416.1"/>
    </source>
</evidence>
<dbReference type="NCBIfam" id="TIGR04045">
    <property type="entry name" value="MSMEG_0567_GNAT"/>
    <property type="match status" value="1"/>
</dbReference>
<dbReference type="EMBL" id="CP070273">
    <property type="protein sequence ID" value="QRV23416.1"/>
    <property type="molecule type" value="Genomic_DNA"/>
</dbReference>
<dbReference type="Gene3D" id="3.40.630.30">
    <property type="match status" value="1"/>
</dbReference>
<reference evidence="2 5" key="2">
    <citation type="submission" date="2021-02" db="EMBL/GenBank/DDBJ databases">
        <title>The genome of Marinomonas foliarum JZW.</title>
        <authorList>
            <person name="Sun M."/>
        </authorList>
    </citation>
    <scope>NUCLEOTIDE SEQUENCE [LARGE SCALE GENOMIC DNA]</scope>
    <source>
        <strain evidence="2 5">JZW</strain>
    </source>
</reference>
<dbReference type="InterPro" id="IPR000182">
    <property type="entry name" value="GNAT_dom"/>
</dbReference>
<organism evidence="3 4">
    <name type="scientific">Marinomonas foliarum</name>
    <dbReference type="NCBI Taxonomy" id="491950"/>
    <lineage>
        <taxon>Bacteria</taxon>
        <taxon>Pseudomonadati</taxon>
        <taxon>Pseudomonadota</taxon>
        <taxon>Gammaproteobacteria</taxon>
        <taxon>Oceanospirillales</taxon>
        <taxon>Oceanospirillaceae</taxon>
        <taxon>Marinomonas</taxon>
    </lineage>
</organism>
<dbReference type="CDD" id="cd04301">
    <property type="entry name" value="NAT_SF"/>
    <property type="match status" value="1"/>
</dbReference>
<protein>
    <submittedName>
        <fullName evidence="2">GNAT family N-acetyltransferase</fullName>
    </submittedName>
    <submittedName>
        <fullName evidence="3">Putative N-acetyltransferase (TIGR04045 family)</fullName>
    </submittedName>
</protein>
<dbReference type="Pfam" id="PF00583">
    <property type="entry name" value="Acetyltransf_1"/>
    <property type="match status" value="1"/>
</dbReference>
<dbReference type="OrthoDB" id="9796171at2"/>
<gene>
    <name evidence="3" type="ORF">DFP77_1527</name>
    <name evidence="2" type="ORF">JSY38_15390</name>
</gene>
<evidence type="ECO:0000313" key="3">
    <source>
        <dbReference type="EMBL" id="RCW93046.1"/>
    </source>
</evidence>
<dbReference type="EMBL" id="QPJQ01000052">
    <property type="protein sequence ID" value="RCW93046.1"/>
    <property type="molecule type" value="Genomic_DNA"/>
</dbReference>
<keyword evidence="5" id="KW-1185">Reference proteome</keyword>
<evidence type="ECO:0000313" key="5">
    <source>
        <dbReference type="Proteomes" id="UP000644167"/>
    </source>
</evidence>
<dbReference type="RefSeq" id="WP_100188208.1">
    <property type="nucleotide sequence ID" value="NZ_CP070273.1"/>
</dbReference>
<dbReference type="InterPro" id="IPR016181">
    <property type="entry name" value="Acyl_CoA_acyltransferase"/>
</dbReference>
<evidence type="ECO:0000259" key="1">
    <source>
        <dbReference type="PROSITE" id="PS51186"/>
    </source>
</evidence>
<dbReference type="AlphaFoldDB" id="A0A368ZIC2"/>
<reference evidence="3 4" key="1">
    <citation type="submission" date="2018-07" db="EMBL/GenBank/DDBJ databases">
        <title>Genomic Encyclopedia of Type Strains, Phase III (KMG-III): the genomes of soil and plant-associated and newly described type strains.</title>
        <authorList>
            <person name="Whitman W."/>
        </authorList>
    </citation>
    <scope>NUCLEOTIDE SEQUENCE [LARGE SCALE GENOMIC DNA]</scope>
    <source>
        <strain evidence="3 4">CECT 7731</strain>
    </source>
</reference>
<feature type="domain" description="N-acetyltransferase" evidence="1">
    <location>
        <begin position="7"/>
        <end position="156"/>
    </location>
</feature>
<dbReference type="Proteomes" id="UP000644167">
    <property type="component" value="Chromosome"/>
</dbReference>
<sequence length="210" mass="23529">MSLSKQGRVFQVKWATNDWEIEQANCIRREVFCEEQGLFQEHDRDDIDLIAQPLIVTTSILGMPEEVVGTVRIHQPVPGLWWGSRLAVKKAFRRQGVLGASLIRLAVSSANTLGCHTFLATVQEQNEVLFKRLHWATIGYQDIHGMKHAKMQADLEHYPPLSQPSLGFWVSGRPVKATEVSPYLLGLEPNLIKSDFAHGVGEASYASTTH</sequence>
<dbReference type="Proteomes" id="UP000253506">
    <property type="component" value="Unassembled WGS sequence"/>
</dbReference>